<feature type="region of interest" description="Disordered" evidence="1">
    <location>
        <begin position="1"/>
        <end position="42"/>
    </location>
</feature>
<feature type="compositionally biased region" description="Basic and acidic residues" evidence="1">
    <location>
        <begin position="179"/>
        <end position="188"/>
    </location>
</feature>
<feature type="compositionally biased region" description="Basic and acidic residues" evidence="1">
    <location>
        <begin position="323"/>
        <end position="339"/>
    </location>
</feature>
<gene>
    <name evidence="2" type="ORF">LMG9964_06326</name>
</gene>
<feature type="compositionally biased region" description="Basic and acidic residues" evidence="1">
    <location>
        <begin position="154"/>
        <end position="164"/>
    </location>
</feature>
<dbReference type="EMBL" id="CADILN010000016">
    <property type="protein sequence ID" value="CAB4052636.1"/>
    <property type="molecule type" value="Genomic_DNA"/>
</dbReference>
<dbReference type="RefSeq" id="WP_015004455.1">
    <property type="nucleotide sequence ID" value="NZ_CADILN010000016.1"/>
</dbReference>
<evidence type="ECO:0000256" key="1">
    <source>
        <dbReference type="SAM" id="MobiDB-lite"/>
    </source>
</evidence>
<dbReference type="Proteomes" id="UP000494102">
    <property type="component" value="Unassembled WGS sequence"/>
</dbReference>
<protein>
    <submittedName>
        <fullName evidence="2">Uncharacterized protein</fullName>
    </submittedName>
</protein>
<dbReference type="AlphaFoldDB" id="A0A6J5KF61"/>
<organism evidence="2 3">
    <name type="scientific">Paraburkholderia phenoliruptrix</name>
    <dbReference type="NCBI Taxonomy" id="252970"/>
    <lineage>
        <taxon>Bacteria</taxon>
        <taxon>Pseudomonadati</taxon>
        <taxon>Pseudomonadota</taxon>
        <taxon>Betaproteobacteria</taxon>
        <taxon>Burkholderiales</taxon>
        <taxon>Burkholderiaceae</taxon>
        <taxon>Paraburkholderia</taxon>
    </lineage>
</organism>
<feature type="compositionally biased region" description="Basic residues" evidence="1">
    <location>
        <begin position="14"/>
        <end position="23"/>
    </location>
</feature>
<proteinExistence type="predicted"/>
<dbReference type="GeneID" id="27801547"/>
<name>A0A6J5KF61_9BURK</name>
<feature type="region of interest" description="Disordered" evidence="1">
    <location>
        <begin position="140"/>
        <end position="219"/>
    </location>
</feature>
<feature type="compositionally biased region" description="Pro residues" evidence="1">
    <location>
        <begin position="27"/>
        <end position="36"/>
    </location>
</feature>
<evidence type="ECO:0000313" key="3">
    <source>
        <dbReference type="Proteomes" id="UP000494102"/>
    </source>
</evidence>
<accession>A0A6J5KF61</accession>
<feature type="region of interest" description="Disordered" evidence="1">
    <location>
        <begin position="300"/>
        <end position="411"/>
    </location>
</feature>
<reference evidence="2 3" key="1">
    <citation type="submission" date="2020-04" db="EMBL/GenBank/DDBJ databases">
        <authorList>
            <person name="De Canck E."/>
        </authorList>
    </citation>
    <scope>NUCLEOTIDE SEQUENCE [LARGE SCALE GENOMIC DNA]</scope>
    <source>
        <strain evidence="2 3">LMG 9964</strain>
    </source>
</reference>
<evidence type="ECO:0000313" key="2">
    <source>
        <dbReference type="EMBL" id="CAB4052636.1"/>
    </source>
</evidence>
<sequence length="465" mass="50527">MSQARGRYAGSRRIGQRQPHHEKKPPPQRPGPPYVKAPPRDSAQTASIFKTRSFQFLVDAVGAENIAIALESNMTRVAELMKGERFTPETAFHMETTLGLPHGFFDQPNPALADEIIARLKSPLDFVQIDEGFDAESEALEPAPAWTVDPQPVPEDRLSEEAQMPKKVAGGSPRAVKNSRSDMSEQPKPRAPHKASRSKDRPSPKTPQQQPLALSDSAEVENIRRANLHLLTRRNGSKVRLGVVMKMSGFNIADRLHGKKRMDNVETNRFTERLGLPVGWLDSPRTEGDIPESVSRMLAPAPRGRASVQQQESPAPATNDGVQGKRVDGKVRTRRERATALDASESPAPVSADVAEDRETIVVSPRADVNDSSDDLAGRSFDEKDEAVPAATSAPSGSMPESLPVSAQRQQGPASLPFATVTSLDDLHGIAPIAEALIKTLAGKARTGRLDELKALELLQQSVLL</sequence>